<dbReference type="InterPro" id="IPR038222">
    <property type="entry name" value="DHHA2_dom_sf"/>
</dbReference>
<evidence type="ECO:0000313" key="3">
    <source>
        <dbReference type="Proteomes" id="UP000244073"/>
    </source>
</evidence>
<dbReference type="InterPro" id="IPR004097">
    <property type="entry name" value="DHHA2"/>
</dbReference>
<proteinExistence type="predicted"/>
<name>A0A2T5M900_9EURO</name>
<reference evidence="2 3" key="1">
    <citation type="journal article" date="2018" name="Proc. Natl. Acad. Sci. U.S.A.">
        <title>Linking secondary metabolites to gene clusters through genome sequencing of six diverse Aspergillus species.</title>
        <authorList>
            <person name="Kaerboelling I."/>
            <person name="Vesth T.C."/>
            <person name="Frisvad J.C."/>
            <person name="Nybo J.L."/>
            <person name="Theobald S."/>
            <person name="Kuo A."/>
            <person name="Bowyer P."/>
            <person name="Matsuda Y."/>
            <person name="Mondo S."/>
            <person name="Lyhne E.K."/>
            <person name="Kogle M.E."/>
            <person name="Clum A."/>
            <person name="Lipzen A."/>
            <person name="Salamov A."/>
            <person name="Ngan C.Y."/>
            <person name="Daum C."/>
            <person name="Chiniquy J."/>
            <person name="Barry K."/>
            <person name="LaButti K."/>
            <person name="Haridas S."/>
            <person name="Simmons B.A."/>
            <person name="Magnuson J.K."/>
            <person name="Mortensen U.H."/>
            <person name="Larsen T.O."/>
            <person name="Grigoriev I.V."/>
            <person name="Baker S.E."/>
            <person name="Andersen M.R."/>
        </authorList>
    </citation>
    <scope>NUCLEOTIDE SEQUENCE [LARGE SCALE GENOMIC DNA]</scope>
    <source>
        <strain evidence="2 3">IBT 24754</strain>
    </source>
</reference>
<accession>A0A2T5M900</accession>
<dbReference type="Gene3D" id="3.10.310.20">
    <property type="entry name" value="DHHA2 domain"/>
    <property type="match status" value="1"/>
</dbReference>
<dbReference type="VEuPathDB" id="FungiDB:P175DRAFT_0513817"/>
<dbReference type="OrthoDB" id="374045at2759"/>
<dbReference type="GeneID" id="63815655"/>
<evidence type="ECO:0000259" key="1">
    <source>
        <dbReference type="SMART" id="SM01131"/>
    </source>
</evidence>
<dbReference type="SMART" id="SM01131">
    <property type="entry name" value="DHHA2"/>
    <property type="match status" value="1"/>
</dbReference>
<dbReference type="GO" id="GO:0004309">
    <property type="term" value="F:exopolyphosphatase activity"/>
    <property type="evidence" value="ECO:0007669"/>
    <property type="project" value="TreeGrafter"/>
</dbReference>
<dbReference type="InterPro" id="IPR038763">
    <property type="entry name" value="DHH_sf"/>
</dbReference>
<feature type="domain" description="DHHA2" evidence="1">
    <location>
        <begin position="307"/>
        <end position="485"/>
    </location>
</feature>
<dbReference type="FunFam" id="3.10.310.20:FF:000004">
    <property type="entry name" value="PPX1p Exopolyphosphatase"/>
    <property type="match status" value="1"/>
</dbReference>
<dbReference type="PANTHER" id="PTHR12112">
    <property type="entry name" value="BNIP - RELATED"/>
    <property type="match status" value="1"/>
</dbReference>
<gene>
    <name evidence="2" type="ORF">P175DRAFT_0513817</name>
</gene>
<dbReference type="GO" id="GO:0005737">
    <property type="term" value="C:cytoplasm"/>
    <property type="evidence" value="ECO:0007669"/>
    <property type="project" value="InterPro"/>
</dbReference>
<dbReference type="AlphaFoldDB" id="A0A2T5M900"/>
<sequence>MMRVPHPPDHGLFQFLRAAVQVHQRFVSGALSRAESPIYVIGNPSADLDSIVSALVYSYFANNRVPCDNPRPHVPVINLEKVPAGPELRRLRPEFAKALWLSGCPGTGRDTTEKTLEVDENSLFRDHFLTVADFATHLKQEGVSGVEHRLHADSVLVDWNALPIRSTDRQPGHGSLVGLSMVEFNVLGCIDHHTDERFLPTIAPTQPYLVEPTGSCTSHVVNILETMGLWERPEKQDSDPKGGELSSSFEITDEQMARLAVAPILIDTANLSAKDKVTEFDTAAYDFLLPKTNQSLARSSWDPNTFYMQVNESKQNSLELLTVDEILDRDYKEWAEKTSQQTDTPSPIQIGICSMVKSIPWIVRKAGGPKPFLQSLQTFATNRKLDIVVVMTAFSSAKDGQFSRELLVCALNNQHAVDALQTFLSEAGSRLGLEEWSSLDGDDFAQDIKDTWVNSAEDSPWIRIWTQTNVAQSRKQVAPLIRGAVASL</sequence>
<protein>
    <recommendedName>
        <fullName evidence="1">DHHA2 domain-containing protein</fullName>
    </recommendedName>
</protein>
<dbReference type="SUPFAM" id="SSF64182">
    <property type="entry name" value="DHH phosphoesterases"/>
    <property type="match status" value="1"/>
</dbReference>
<comment type="caution">
    <text evidence="2">The sequence shown here is derived from an EMBL/GenBank/DDBJ whole genome shotgun (WGS) entry which is preliminary data.</text>
</comment>
<dbReference type="Gene3D" id="3.90.1640.10">
    <property type="entry name" value="inorganic pyrophosphatase (n-terminal core)"/>
    <property type="match status" value="1"/>
</dbReference>
<organism evidence="2 3">
    <name type="scientific">Aspergillus ochraceoroseus IBT 24754</name>
    <dbReference type="NCBI Taxonomy" id="1392256"/>
    <lineage>
        <taxon>Eukaryota</taxon>
        <taxon>Fungi</taxon>
        <taxon>Dikarya</taxon>
        <taxon>Ascomycota</taxon>
        <taxon>Pezizomycotina</taxon>
        <taxon>Eurotiomycetes</taxon>
        <taxon>Eurotiomycetidae</taxon>
        <taxon>Eurotiales</taxon>
        <taxon>Aspergillaceae</taxon>
        <taxon>Aspergillus</taxon>
        <taxon>Aspergillus subgen. Nidulantes</taxon>
    </lineage>
</organism>
<dbReference type="Proteomes" id="UP000244073">
    <property type="component" value="Unassembled WGS sequence"/>
</dbReference>
<dbReference type="Pfam" id="PF02833">
    <property type="entry name" value="DHHA2"/>
    <property type="match status" value="1"/>
</dbReference>
<dbReference type="PANTHER" id="PTHR12112:SF39">
    <property type="entry name" value="EG:152A3.5 PROTEIN (FBGN0003116_PN PROTEIN)"/>
    <property type="match status" value="1"/>
</dbReference>
<dbReference type="EMBL" id="MSFN02000001">
    <property type="protein sequence ID" value="PTU24994.1"/>
    <property type="molecule type" value="Genomic_DNA"/>
</dbReference>
<evidence type="ECO:0000313" key="2">
    <source>
        <dbReference type="EMBL" id="PTU24994.1"/>
    </source>
</evidence>
<dbReference type="RefSeq" id="XP_040756386.1">
    <property type="nucleotide sequence ID" value="XM_040898773.1"/>
</dbReference>